<dbReference type="GO" id="GO:0003690">
    <property type="term" value="F:double-stranded DNA binding"/>
    <property type="evidence" value="ECO:0007669"/>
    <property type="project" value="InterPro"/>
</dbReference>
<feature type="domain" description="Leucine zipper with capping helix" evidence="8">
    <location>
        <begin position="152"/>
        <end position="203"/>
    </location>
</feature>
<comment type="subcellular location">
    <subcellularLocation>
        <location evidence="1 5">Nucleus</location>
    </subcellularLocation>
</comment>
<dbReference type="GO" id="GO:0007131">
    <property type="term" value="P:reciprocal meiotic recombination"/>
    <property type="evidence" value="ECO:0007669"/>
    <property type="project" value="InterPro"/>
</dbReference>
<sequence>MSKKGLTFDEKKAKMLQLFYEKKEFFQLKELERIAPKEKGIVANSVKEVVQALVDDGAVDTDKIGGSIYFWSFPSKVMNVKKRKLDDLQTKLETSSKKLKLINKSLEEVEANKDNVEDLSDLIKQVEQLQEHRDKLQSELKTQSENNPLNLSEMKSETQPVKEAANRWTDNVFAVKSWCKKKFMIEDKVLNKQFGIPEDLDYLA</sequence>
<dbReference type="InterPro" id="IPR005647">
    <property type="entry name" value="Mnd1"/>
</dbReference>
<dbReference type="InterPro" id="IPR040453">
    <property type="entry name" value="Mnd1_HTH"/>
</dbReference>
<dbReference type="InterPro" id="IPR040661">
    <property type="entry name" value="LZ3wCH"/>
</dbReference>
<protein>
    <recommendedName>
        <fullName evidence="5">Meiotic nuclear division protein 1 homolog</fullName>
    </recommendedName>
</protein>
<reference evidence="9" key="1">
    <citation type="journal article" date="2023" name="G3 (Bethesda)">
        <title>Whole genome assemblies of Zophobas morio and Tenebrio molitor.</title>
        <authorList>
            <person name="Kaur S."/>
            <person name="Stinson S.A."/>
            <person name="diCenzo G.C."/>
        </authorList>
    </citation>
    <scope>NUCLEOTIDE SEQUENCE</scope>
    <source>
        <strain evidence="9">QUZm001</strain>
    </source>
</reference>
<keyword evidence="3 6" id="KW-0175">Coiled coil</keyword>
<proteinExistence type="inferred from homology"/>
<evidence type="ECO:0000259" key="8">
    <source>
        <dbReference type="Pfam" id="PF18517"/>
    </source>
</evidence>
<evidence type="ECO:0000259" key="7">
    <source>
        <dbReference type="Pfam" id="PF03962"/>
    </source>
</evidence>
<accession>A0AA38M6A5</accession>
<comment type="similarity">
    <text evidence="2 5">Belongs to the MND1 family.</text>
</comment>
<organism evidence="9 10">
    <name type="scientific">Zophobas morio</name>
    <dbReference type="NCBI Taxonomy" id="2755281"/>
    <lineage>
        <taxon>Eukaryota</taxon>
        <taxon>Metazoa</taxon>
        <taxon>Ecdysozoa</taxon>
        <taxon>Arthropoda</taxon>
        <taxon>Hexapoda</taxon>
        <taxon>Insecta</taxon>
        <taxon>Pterygota</taxon>
        <taxon>Neoptera</taxon>
        <taxon>Endopterygota</taxon>
        <taxon>Coleoptera</taxon>
        <taxon>Polyphaga</taxon>
        <taxon>Cucujiformia</taxon>
        <taxon>Tenebrionidae</taxon>
        <taxon>Zophobas</taxon>
    </lineage>
</organism>
<dbReference type="Pfam" id="PF18517">
    <property type="entry name" value="LZ3wCH"/>
    <property type="match status" value="1"/>
</dbReference>
<evidence type="ECO:0000256" key="6">
    <source>
        <dbReference type="SAM" id="Coils"/>
    </source>
</evidence>
<evidence type="ECO:0000313" key="9">
    <source>
        <dbReference type="EMBL" id="KAJ3644558.1"/>
    </source>
</evidence>
<feature type="coiled-coil region" evidence="6">
    <location>
        <begin position="78"/>
        <end position="146"/>
    </location>
</feature>
<gene>
    <name evidence="9" type="ORF">Zmor_022282</name>
</gene>
<dbReference type="EMBL" id="JALNTZ010000007">
    <property type="protein sequence ID" value="KAJ3644558.1"/>
    <property type="molecule type" value="Genomic_DNA"/>
</dbReference>
<evidence type="ECO:0000313" key="10">
    <source>
        <dbReference type="Proteomes" id="UP001168821"/>
    </source>
</evidence>
<evidence type="ECO:0000256" key="3">
    <source>
        <dbReference type="ARBA" id="ARBA00023054"/>
    </source>
</evidence>
<evidence type="ECO:0000256" key="4">
    <source>
        <dbReference type="ARBA" id="ARBA00023242"/>
    </source>
</evidence>
<comment type="function">
    <text evidence="5">Required for proper homologous chromosome pairing and efficient cross-over and intragenic recombination during meiosis.</text>
</comment>
<comment type="caution">
    <text evidence="9">The sequence shown here is derived from an EMBL/GenBank/DDBJ whole genome shotgun (WGS) entry which is preliminary data.</text>
</comment>
<keyword evidence="4 5" id="KW-0539">Nucleus</keyword>
<keyword evidence="10" id="KW-1185">Reference proteome</keyword>
<name>A0AA38M6A5_9CUCU</name>
<dbReference type="AlphaFoldDB" id="A0AA38M6A5"/>
<dbReference type="PIRSF" id="PIRSF026991">
    <property type="entry name" value="Mnd1"/>
    <property type="match status" value="1"/>
</dbReference>
<dbReference type="Pfam" id="PF03962">
    <property type="entry name" value="Mnd1"/>
    <property type="match status" value="1"/>
</dbReference>
<dbReference type="GO" id="GO:0005634">
    <property type="term" value="C:nucleus"/>
    <property type="evidence" value="ECO:0007669"/>
    <property type="project" value="UniProtKB-SubCell"/>
</dbReference>
<evidence type="ECO:0000256" key="5">
    <source>
        <dbReference type="PIRNR" id="PIRNR026991"/>
    </source>
</evidence>
<feature type="domain" description="Mnd1 HTH" evidence="7">
    <location>
        <begin position="15"/>
        <end position="74"/>
    </location>
</feature>
<evidence type="ECO:0000256" key="1">
    <source>
        <dbReference type="ARBA" id="ARBA00004123"/>
    </source>
</evidence>
<evidence type="ECO:0000256" key="2">
    <source>
        <dbReference type="ARBA" id="ARBA00005981"/>
    </source>
</evidence>
<dbReference type="Proteomes" id="UP001168821">
    <property type="component" value="Unassembled WGS sequence"/>
</dbReference>